<evidence type="ECO:0000313" key="5">
    <source>
        <dbReference type="Proteomes" id="UP000215539"/>
    </source>
</evidence>
<dbReference type="EMBL" id="CP014227">
    <property type="protein sequence ID" value="AMD85926.1"/>
    <property type="molecule type" value="Genomic_DNA"/>
</dbReference>
<feature type="transmembrane region" description="Helical" evidence="1">
    <location>
        <begin position="64"/>
        <end position="85"/>
    </location>
</feature>
<dbReference type="RefSeq" id="WP_066430980.1">
    <property type="nucleotide sequence ID" value="NZ_CP014227.1"/>
</dbReference>
<keyword evidence="1" id="KW-1133">Transmembrane helix</keyword>
<evidence type="ECO:0000313" key="4">
    <source>
        <dbReference type="Proteomes" id="UP000065822"/>
    </source>
</evidence>
<sequence length="139" mass="16366">MKKMISFVVVNFAIIAFFNWLVLWIIHPMWAESWIKIGLPITFVFLCILYPQINRIHLWYARHLLIYATVVAILFAYWFFSTWYIEGASVGWALKTAVEGASFGQVFGMCFAYPLMLAANYYFRHQFFKENKVLVEVEG</sequence>
<reference evidence="3 5" key="2">
    <citation type="submission" date="2017-06" db="EMBL/GenBank/DDBJ databases">
        <authorList>
            <consortium name="Pathogen Informatics"/>
        </authorList>
    </citation>
    <scope>NUCLEOTIDE SEQUENCE [LARGE SCALE GENOMIC DNA]</scope>
    <source>
        <strain evidence="3 5">NCTC12947</strain>
    </source>
</reference>
<feature type="transmembrane region" description="Helical" evidence="1">
    <location>
        <begin position="7"/>
        <end position="27"/>
    </location>
</feature>
<evidence type="ECO:0008006" key="6">
    <source>
        <dbReference type="Google" id="ProtNLM"/>
    </source>
</evidence>
<reference evidence="2 4" key="1">
    <citation type="submission" date="2016-02" db="EMBL/GenBank/DDBJ databases">
        <authorList>
            <person name="Holder M.E."/>
            <person name="Ajami N.J."/>
            <person name="Petrosino J.F."/>
        </authorList>
    </citation>
    <scope>NUCLEOTIDE SEQUENCE [LARGE SCALE GENOMIC DNA]</scope>
    <source>
        <strain evidence="2 4">CCUG 32990</strain>
    </source>
</reference>
<keyword evidence="1" id="KW-0472">Membrane</keyword>
<organism evidence="3 5">
    <name type="scientific">Capnocytophaga haemolytica</name>
    <dbReference type="NCBI Taxonomy" id="45243"/>
    <lineage>
        <taxon>Bacteria</taxon>
        <taxon>Pseudomonadati</taxon>
        <taxon>Bacteroidota</taxon>
        <taxon>Flavobacteriia</taxon>
        <taxon>Flavobacteriales</taxon>
        <taxon>Flavobacteriaceae</taxon>
        <taxon>Capnocytophaga</taxon>
    </lineage>
</organism>
<evidence type="ECO:0000256" key="1">
    <source>
        <dbReference type="SAM" id="Phobius"/>
    </source>
</evidence>
<dbReference type="KEGG" id="chg:AXF12_10620"/>
<dbReference type="AlphaFoldDB" id="A0AAX2H073"/>
<evidence type="ECO:0000313" key="2">
    <source>
        <dbReference type="EMBL" id="AMD85926.1"/>
    </source>
</evidence>
<keyword evidence="1" id="KW-0812">Transmembrane</keyword>
<dbReference type="Proteomes" id="UP000215539">
    <property type="component" value="Chromosome 1"/>
</dbReference>
<feature type="transmembrane region" description="Helical" evidence="1">
    <location>
        <begin position="33"/>
        <end position="52"/>
    </location>
</feature>
<protein>
    <recommendedName>
        <fullName evidence="6">Transmembrane protein</fullName>
    </recommendedName>
</protein>
<gene>
    <name evidence="2" type="ORF">AXF12_10620</name>
    <name evidence="3" type="ORF">SAMEA44541418_02032</name>
</gene>
<dbReference type="Proteomes" id="UP000065822">
    <property type="component" value="Chromosome"/>
</dbReference>
<accession>A0AAX2H073</accession>
<name>A0AAX2H073_9FLAO</name>
<proteinExistence type="predicted"/>
<feature type="transmembrane region" description="Helical" evidence="1">
    <location>
        <begin position="105"/>
        <end position="123"/>
    </location>
</feature>
<keyword evidence="4" id="KW-1185">Reference proteome</keyword>
<dbReference type="EMBL" id="LT906449">
    <property type="protein sequence ID" value="SNV15257.1"/>
    <property type="molecule type" value="Genomic_DNA"/>
</dbReference>
<evidence type="ECO:0000313" key="3">
    <source>
        <dbReference type="EMBL" id="SNV15257.1"/>
    </source>
</evidence>